<dbReference type="InterPro" id="IPR002295">
    <property type="entry name" value="N4/N6-MTase_EcoPI_Mod-like"/>
</dbReference>
<dbReference type="GO" id="GO:0008170">
    <property type="term" value="F:N-methyltransferase activity"/>
    <property type="evidence" value="ECO:0007669"/>
    <property type="project" value="InterPro"/>
</dbReference>
<keyword evidence="5" id="KW-0680">Restriction system</keyword>
<evidence type="ECO:0000256" key="4">
    <source>
        <dbReference type="ARBA" id="ARBA00022691"/>
    </source>
</evidence>
<dbReference type="InterPro" id="IPR002052">
    <property type="entry name" value="DNA_methylase_N6_adenine_CS"/>
</dbReference>
<proteinExistence type="inferred from homology"/>
<keyword evidence="4" id="KW-0949">S-adenosyl-L-methionine</keyword>
<keyword evidence="3" id="KW-0808">Transferase</keyword>
<dbReference type="GO" id="GO:0003677">
    <property type="term" value="F:DNA binding"/>
    <property type="evidence" value="ECO:0007669"/>
    <property type="project" value="InterPro"/>
</dbReference>
<evidence type="ECO:0000256" key="5">
    <source>
        <dbReference type="ARBA" id="ARBA00022747"/>
    </source>
</evidence>
<dbReference type="InterPro" id="IPR029063">
    <property type="entry name" value="SAM-dependent_MTases_sf"/>
</dbReference>
<dbReference type="Proteomes" id="UP000240419">
    <property type="component" value="Unassembled WGS sequence"/>
</dbReference>
<dbReference type="OrthoDB" id="9800801at2"/>
<comment type="similarity">
    <text evidence="1">Belongs to the N(4)/N(6)-methyltransferase family.</text>
</comment>
<protein>
    <submittedName>
        <fullName evidence="7">Type III restriction endonuclease subunit M</fullName>
    </submittedName>
</protein>
<dbReference type="GO" id="GO:0009307">
    <property type="term" value="P:DNA restriction-modification system"/>
    <property type="evidence" value="ECO:0007669"/>
    <property type="project" value="UniProtKB-KW"/>
</dbReference>
<sequence length="531" mass="61344">MPILEWIGKDKVINHHQEVTFKVLENEYSYSEDGVKDGESTSGNKIIRGDNLEALKSLLPLYMGKIKCIYIDPPYNTGNEKWVYNDNVNHPKIKKWLGDVVGKEGEDLSRHDKWLCMIYPRLKLLNKLLHPKNGVIFISIDDNEYSNLKLICDEIFGPNCYVSTIAWQKRYSRENREAIGDVHEYILVYAKDKKVFKETRNLIEMNEKQAKVYKNPNNDPKGRWRPIPMTAQAGHATKDQFYPITAPGGKVFYPPEGRCWSIVESTFKDLLKEGRIYFGKNNNSQPNTIRYLSEVDGVVPWTWWPHEEVGNTDSAKKEIYSILGKGTKFETPKPTQLIERIIRITTSKDNNDIILDSFSGTGTTAHAVLNLNKKDGGNRKFILVEMEDYADTITAERVKRVIDGYSNVEATGGDFNFYSLGEPLLIENQYLNENVEVEKIREYVFYTETNETLNLSEDMGNEYYLGEKSGRAYYFYYKKDESTTLDYKFLSTITVSAESYVIYADTNLLSKDELEKFNIVFKKIPRDIARI</sequence>
<evidence type="ECO:0000256" key="3">
    <source>
        <dbReference type="ARBA" id="ARBA00022679"/>
    </source>
</evidence>
<dbReference type="EMBL" id="PXZM01000012">
    <property type="protein sequence ID" value="PSJ97330.1"/>
    <property type="molecule type" value="Genomic_DNA"/>
</dbReference>
<dbReference type="GO" id="GO:0004519">
    <property type="term" value="F:endonuclease activity"/>
    <property type="evidence" value="ECO:0007669"/>
    <property type="project" value="UniProtKB-KW"/>
</dbReference>
<keyword evidence="7" id="KW-0540">Nuclease</keyword>
<accession>A0A2P7VDS8</accession>
<dbReference type="PRINTS" id="PR00508">
    <property type="entry name" value="S21N4MTFRASE"/>
</dbReference>
<evidence type="ECO:0000256" key="1">
    <source>
        <dbReference type="ARBA" id="ARBA00006594"/>
    </source>
</evidence>
<dbReference type="PIRSF" id="PIRSF015855">
    <property type="entry name" value="TypeIII_Mtase_mKpnI"/>
    <property type="match status" value="1"/>
</dbReference>
<dbReference type="Pfam" id="PF01555">
    <property type="entry name" value="N6_N4_Mtase"/>
    <property type="match status" value="1"/>
</dbReference>
<feature type="domain" description="DNA methylase N-4/N-6" evidence="6">
    <location>
        <begin position="66"/>
        <end position="390"/>
    </location>
</feature>
<evidence type="ECO:0000313" key="8">
    <source>
        <dbReference type="Proteomes" id="UP000240419"/>
    </source>
</evidence>
<keyword evidence="7" id="KW-0255">Endonuclease</keyword>
<dbReference type="SUPFAM" id="SSF53335">
    <property type="entry name" value="S-adenosyl-L-methionine-dependent methyltransferases"/>
    <property type="match status" value="1"/>
</dbReference>
<dbReference type="InterPro" id="IPR002941">
    <property type="entry name" value="DNA_methylase_N4/N6"/>
</dbReference>
<organism evidence="7 8">
    <name type="scientific">Brevibacillus fortis</name>
    <dbReference type="NCBI Taxonomy" id="2126352"/>
    <lineage>
        <taxon>Bacteria</taxon>
        <taxon>Bacillati</taxon>
        <taxon>Bacillota</taxon>
        <taxon>Bacilli</taxon>
        <taxon>Bacillales</taxon>
        <taxon>Paenibacillaceae</taxon>
        <taxon>Brevibacillus</taxon>
    </lineage>
</organism>
<dbReference type="PROSITE" id="PS00092">
    <property type="entry name" value="N6_MTASE"/>
    <property type="match status" value="1"/>
</dbReference>
<comment type="caution">
    <text evidence="7">The sequence shown here is derived from an EMBL/GenBank/DDBJ whole genome shotgun (WGS) entry which is preliminary data.</text>
</comment>
<keyword evidence="8" id="KW-1185">Reference proteome</keyword>
<dbReference type="AlphaFoldDB" id="A0A2P7VDS8"/>
<reference evidence="7 8" key="1">
    <citation type="submission" date="2018-03" db="EMBL/GenBank/DDBJ databases">
        <title>Brevisbacillus phylogenomics.</title>
        <authorList>
            <person name="Dunlap C."/>
        </authorList>
    </citation>
    <scope>NUCLEOTIDE SEQUENCE [LARGE SCALE GENOMIC DNA]</scope>
    <source>
        <strain evidence="7 8">NRRL NRS-1210</strain>
    </source>
</reference>
<name>A0A2P7VDS8_9BACL</name>
<dbReference type="GO" id="GO:0032259">
    <property type="term" value="P:methylation"/>
    <property type="evidence" value="ECO:0007669"/>
    <property type="project" value="UniProtKB-KW"/>
</dbReference>
<gene>
    <name evidence="7" type="ORF">C7R93_09445</name>
</gene>
<dbReference type="Gene3D" id="3.40.50.150">
    <property type="entry name" value="Vaccinia Virus protein VP39"/>
    <property type="match status" value="1"/>
</dbReference>
<evidence type="ECO:0000313" key="7">
    <source>
        <dbReference type="EMBL" id="PSJ97330.1"/>
    </source>
</evidence>
<keyword evidence="2" id="KW-0489">Methyltransferase</keyword>
<dbReference type="InterPro" id="IPR001091">
    <property type="entry name" value="RM_Methyltransferase"/>
</dbReference>
<dbReference type="RefSeq" id="WP_106838590.1">
    <property type="nucleotide sequence ID" value="NZ_JBCNIW010000019.1"/>
</dbReference>
<keyword evidence="7" id="KW-0378">Hydrolase</keyword>
<evidence type="ECO:0000259" key="6">
    <source>
        <dbReference type="Pfam" id="PF01555"/>
    </source>
</evidence>
<evidence type="ECO:0000256" key="2">
    <source>
        <dbReference type="ARBA" id="ARBA00022603"/>
    </source>
</evidence>